<feature type="domain" description="Fucosyltransferase C-terminal" evidence="4">
    <location>
        <begin position="133"/>
        <end position="244"/>
    </location>
</feature>
<evidence type="ECO:0000256" key="2">
    <source>
        <dbReference type="ARBA" id="ARBA00022676"/>
    </source>
</evidence>
<evidence type="ECO:0000256" key="3">
    <source>
        <dbReference type="ARBA" id="ARBA00022679"/>
    </source>
</evidence>
<dbReference type="Gene3D" id="3.40.50.11660">
    <property type="entry name" value="Glycosyl transferase family 10, C-terminal domain"/>
    <property type="match status" value="1"/>
</dbReference>
<comment type="caution">
    <text evidence="5">The sequence shown here is derived from an EMBL/GenBank/DDBJ whole genome shotgun (WGS) entry which is preliminary data.</text>
</comment>
<organism evidence="5 6">
    <name type="scientific">Aquirufa regiilacus</name>
    <dbReference type="NCBI Taxonomy" id="3024868"/>
    <lineage>
        <taxon>Bacteria</taxon>
        <taxon>Pseudomonadati</taxon>
        <taxon>Bacteroidota</taxon>
        <taxon>Cytophagia</taxon>
        <taxon>Cytophagales</taxon>
        <taxon>Flectobacillaceae</taxon>
        <taxon>Aquirufa</taxon>
    </lineage>
</organism>
<dbReference type="InterPro" id="IPR001503">
    <property type="entry name" value="Glyco_trans_10"/>
</dbReference>
<dbReference type="InterPro" id="IPR038577">
    <property type="entry name" value="GT10-like_C_sf"/>
</dbReference>
<name>A0ABU3TNW8_9BACT</name>
<evidence type="ECO:0000313" key="6">
    <source>
        <dbReference type="Proteomes" id="UP001249959"/>
    </source>
</evidence>
<dbReference type="PANTHER" id="PTHR11929">
    <property type="entry name" value="ALPHA- 1,3 -FUCOSYLTRANSFERASE"/>
    <property type="match status" value="1"/>
</dbReference>
<gene>
    <name evidence="5" type="ORF">PQG45_00775</name>
</gene>
<keyword evidence="2" id="KW-0328">Glycosyltransferase</keyword>
<reference evidence="5 6" key="1">
    <citation type="submission" date="2023-09" db="EMBL/GenBank/DDBJ databases">
        <title>Aquirufa genomes.</title>
        <authorList>
            <person name="Pitt A."/>
        </authorList>
    </citation>
    <scope>NUCLEOTIDE SEQUENCE [LARGE SCALE GENOMIC DNA]</scope>
    <source>
        <strain evidence="5 6">LEOWEIH-7C</strain>
    </source>
</reference>
<protein>
    <submittedName>
        <fullName evidence="5">Glycosyltransferase family 10</fullName>
    </submittedName>
</protein>
<dbReference type="InterPro" id="IPR055270">
    <property type="entry name" value="Glyco_tran_10_C"/>
</dbReference>
<dbReference type="PANTHER" id="PTHR11929:SF194">
    <property type="entry name" value="ALPHA-(1,3)-FUCOSYLTRANSFERASE 10"/>
    <property type="match status" value="1"/>
</dbReference>
<keyword evidence="3" id="KW-0808">Transferase</keyword>
<accession>A0ABU3TNW8</accession>
<dbReference type="RefSeq" id="WP_316070100.1">
    <property type="nucleotide sequence ID" value="NZ_JAVNWW010000001.1"/>
</dbReference>
<evidence type="ECO:0000259" key="4">
    <source>
        <dbReference type="Pfam" id="PF00852"/>
    </source>
</evidence>
<keyword evidence="6" id="KW-1185">Reference proteome</keyword>
<proteinExistence type="inferred from homology"/>
<evidence type="ECO:0000256" key="1">
    <source>
        <dbReference type="ARBA" id="ARBA00008919"/>
    </source>
</evidence>
<dbReference type="EMBL" id="JAVNWW010000001">
    <property type="protein sequence ID" value="MDU0807561.1"/>
    <property type="molecule type" value="Genomic_DNA"/>
</dbReference>
<dbReference type="Proteomes" id="UP001249959">
    <property type="component" value="Unassembled WGS sequence"/>
</dbReference>
<evidence type="ECO:0000313" key="5">
    <source>
        <dbReference type="EMBL" id="MDU0807561.1"/>
    </source>
</evidence>
<sequence>MGKLGIDKRLKKVKLTFPYDWPLLRQTPNSLGIWGDYEFHINSESNEGFHAWVVFNSLLKEDEVTLAIKSNTILITGETYDLQLYPKSFTKQFSHVITNQTQIIHPQKCNMHTGAPWFVNKSYDALSEMKEVSKTKLISIVTSDKLITDGHKLRFDFAHRLKDYFKDEIDLFGRGIVDFDDKWDVLAPYKYNICIENGEHQDYFTEKLNDCYLAYTFPIYHGCPNITDYYTKDSLYQININDFELSLRAIEKILNSPMYYEAHLESLQIARLKCLNDYNLFAIIASYLDQNGDFNELPERVQLKSMRFAPQAILEKVQFKLKKKWKL</sequence>
<dbReference type="Pfam" id="PF00852">
    <property type="entry name" value="Glyco_transf_10"/>
    <property type="match status" value="1"/>
</dbReference>
<comment type="similarity">
    <text evidence="1">Belongs to the glycosyltransferase 10 family.</text>
</comment>
<dbReference type="SUPFAM" id="SSF53756">
    <property type="entry name" value="UDP-Glycosyltransferase/glycogen phosphorylase"/>
    <property type="match status" value="1"/>
</dbReference>